<gene>
    <name evidence="12" type="ORF">MONBRDRAFT_10698</name>
</gene>
<feature type="domain" description="Protein N-terminal glutamine amidohydrolase alpha beta roll" evidence="11">
    <location>
        <begin position="40"/>
        <end position="216"/>
    </location>
</feature>
<dbReference type="Gene3D" id="3.10.620.10">
    <property type="entry name" value="Protein N-terminal glutamine amidohydrolase, alpha beta roll"/>
    <property type="match status" value="1"/>
</dbReference>
<evidence type="ECO:0000256" key="10">
    <source>
        <dbReference type="SAM" id="MobiDB-lite"/>
    </source>
</evidence>
<comment type="similarity">
    <text evidence="2 9">Belongs to the NTAQ1 family.</text>
</comment>
<dbReference type="AlphaFoldDB" id="A9V6Z3"/>
<keyword evidence="13" id="KW-1185">Reference proteome</keyword>
<dbReference type="InterPro" id="IPR037132">
    <property type="entry name" value="N_Gln_amidohydro_ab_roll_sf"/>
</dbReference>
<dbReference type="FunCoup" id="A9V6Z3">
    <property type="interactions" value="1058"/>
</dbReference>
<protein>
    <recommendedName>
        <fullName evidence="5 9">Protein N-terminal glutamine amidohydrolase</fullName>
        <ecNumber evidence="4 9">3.5.1.122</ecNumber>
    </recommendedName>
    <alternativeName>
        <fullName evidence="7 9">Protein NH2-terminal glutamine deamidase</fullName>
    </alternativeName>
</protein>
<dbReference type="GO" id="GO:0008418">
    <property type="term" value="F:protein-N-terminal asparagine amidohydrolase activity"/>
    <property type="evidence" value="ECO:0007669"/>
    <property type="project" value="UniProtKB-UniRule"/>
</dbReference>
<comment type="function">
    <text evidence="1 9">Mediates the side-chain deamidation of N-terminal glutamine residues to glutamate, an important step in N-end rule pathway of protein degradation. Conversion of the resulting N-terminal glutamine to glutamate renders the protein susceptible to arginylation, polyubiquitination and degradation as specified by the N-end rule. Does not act on substrates with internal or C-terminal glutamine and does not act on non-glutamine residues in any position.</text>
</comment>
<evidence type="ECO:0000256" key="7">
    <source>
        <dbReference type="ARBA" id="ARBA00029677"/>
    </source>
</evidence>
<dbReference type="FunFam" id="3.10.620.10:FF:000002">
    <property type="entry name" value="Protein N-terminal glutamine amidohydrolase"/>
    <property type="match status" value="1"/>
</dbReference>
<feature type="region of interest" description="Disordered" evidence="10">
    <location>
        <begin position="173"/>
        <end position="194"/>
    </location>
</feature>
<dbReference type="KEGG" id="mbr:MONBRDRAFT_10698"/>
<dbReference type="EC" id="3.5.1.122" evidence="4 9"/>
<dbReference type="eggNOG" id="KOG3261">
    <property type="taxonomic scope" value="Eukaryota"/>
</dbReference>
<dbReference type="GO" id="GO:0005634">
    <property type="term" value="C:nucleus"/>
    <property type="evidence" value="ECO:0000318"/>
    <property type="project" value="GO_Central"/>
</dbReference>
<evidence type="ECO:0000256" key="8">
    <source>
        <dbReference type="ARBA" id="ARBA00048768"/>
    </source>
</evidence>
<proteinExistence type="inferred from homology"/>
<evidence type="ECO:0000256" key="2">
    <source>
        <dbReference type="ARBA" id="ARBA00008985"/>
    </source>
</evidence>
<dbReference type="InterPro" id="IPR023128">
    <property type="entry name" value="Prot_N_Gln_amidohydro_ab_roll"/>
</dbReference>
<dbReference type="InParanoid" id="A9V6Z3"/>
<comment type="subunit">
    <text evidence="3 9">Monomer.</text>
</comment>
<dbReference type="STRING" id="81824.A9V6Z3"/>
<comment type="catalytic activity">
    <reaction evidence="8 9">
        <text>N-terminal L-glutaminyl-[protein] + H2O = N-terminal L-glutamyl-[protein] + NH4(+)</text>
        <dbReference type="Rhea" id="RHEA:50680"/>
        <dbReference type="Rhea" id="RHEA-COMP:12668"/>
        <dbReference type="Rhea" id="RHEA-COMP:12777"/>
        <dbReference type="ChEBI" id="CHEBI:15377"/>
        <dbReference type="ChEBI" id="CHEBI:28938"/>
        <dbReference type="ChEBI" id="CHEBI:64721"/>
        <dbReference type="ChEBI" id="CHEBI:64722"/>
        <dbReference type="EC" id="3.5.1.122"/>
    </reaction>
</comment>
<evidence type="ECO:0000256" key="6">
    <source>
        <dbReference type="ARBA" id="ARBA00022801"/>
    </source>
</evidence>
<evidence type="ECO:0000313" key="13">
    <source>
        <dbReference type="Proteomes" id="UP000001357"/>
    </source>
</evidence>
<sequence length="290" mass="32065">MAAAAATSEQVGQRENKGVLTSLTGLGASERWLERQSLLYTSHYCEENVYKLLERVQQHHPEQLDRWYALFLSNQARHMAIFAQSLGDPVRGSVVVWDYHVIALRLGAAHPSAAEDLVFDFDSVLPFPCDAETYLNATFPYSFLDLAHNMRAQVHMVPAKQFLSTFASDRSHMRRHDGSYTKPPPPYPCIHSPDAPSTNNLSAFLAIRGAQDVGPVPASLPHAPDATQHAAQRGDEHGHDHQSRPSTRSKSARPSGIAPPMHGPGSHGISPVHADENLWLTISELRQHLQ</sequence>
<dbReference type="GO" id="GO:0070773">
    <property type="term" value="F:protein-N-terminal glutamine amidohydrolase activity"/>
    <property type="evidence" value="ECO:0000318"/>
    <property type="project" value="GO_Central"/>
</dbReference>
<dbReference type="Proteomes" id="UP000001357">
    <property type="component" value="Unassembled WGS sequence"/>
</dbReference>
<reference evidence="12 13" key="1">
    <citation type="journal article" date="2008" name="Nature">
        <title>The genome of the choanoflagellate Monosiga brevicollis and the origin of metazoans.</title>
        <authorList>
            <consortium name="JGI Sequencing"/>
            <person name="King N."/>
            <person name="Westbrook M.J."/>
            <person name="Young S.L."/>
            <person name="Kuo A."/>
            <person name="Abedin M."/>
            <person name="Chapman J."/>
            <person name="Fairclough S."/>
            <person name="Hellsten U."/>
            <person name="Isogai Y."/>
            <person name="Letunic I."/>
            <person name="Marr M."/>
            <person name="Pincus D."/>
            <person name="Putnam N."/>
            <person name="Rokas A."/>
            <person name="Wright K.J."/>
            <person name="Zuzow R."/>
            <person name="Dirks W."/>
            <person name="Good M."/>
            <person name="Goodstein D."/>
            <person name="Lemons D."/>
            <person name="Li W."/>
            <person name="Lyons J.B."/>
            <person name="Morris A."/>
            <person name="Nichols S."/>
            <person name="Richter D.J."/>
            <person name="Salamov A."/>
            <person name="Bork P."/>
            <person name="Lim W.A."/>
            <person name="Manning G."/>
            <person name="Miller W.T."/>
            <person name="McGinnis W."/>
            <person name="Shapiro H."/>
            <person name="Tjian R."/>
            <person name="Grigoriev I.V."/>
            <person name="Rokhsar D."/>
        </authorList>
    </citation>
    <scope>NUCLEOTIDE SEQUENCE [LARGE SCALE GENOMIC DNA]</scope>
    <source>
        <strain evidence="13">MX1 / ATCC 50154</strain>
    </source>
</reference>
<name>A9V6Z3_MONBE</name>
<evidence type="ECO:0000256" key="3">
    <source>
        <dbReference type="ARBA" id="ARBA00011245"/>
    </source>
</evidence>
<evidence type="ECO:0000259" key="11">
    <source>
        <dbReference type="Pfam" id="PF09764"/>
    </source>
</evidence>
<dbReference type="EMBL" id="CH991564">
    <property type="protein sequence ID" value="EDQ86700.1"/>
    <property type="molecule type" value="Genomic_DNA"/>
</dbReference>
<dbReference type="PANTHER" id="PTHR13035:SF0">
    <property type="entry name" value="PROTEIN N-TERMINAL GLUTAMINE AMIDOHYDROLASE"/>
    <property type="match status" value="1"/>
</dbReference>
<evidence type="ECO:0000256" key="4">
    <source>
        <dbReference type="ARBA" id="ARBA00012718"/>
    </source>
</evidence>
<dbReference type="GeneID" id="5893721"/>
<accession>A9V6Z3</accession>
<dbReference type="Pfam" id="PF09764">
    <property type="entry name" value="Nt_Gln_amidase"/>
    <property type="match status" value="1"/>
</dbReference>
<feature type="region of interest" description="Disordered" evidence="10">
    <location>
        <begin position="214"/>
        <end position="272"/>
    </location>
</feature>
<organism evidence="12 13">
    <name type="scientific">Monosiga brevicollis</name>
    <name type="common">Choanoflagellate</name>
    <dbReference type="NCBI Taxonomy" id="81824"/>
    <lineage>
        <taxon>Eukaryota</taxon>
        <taxon>Choanoflagellata</taxon>
        <taxon>Craspedida</taxon>
        <taxon>Salpingoecidae</taxon>
        <taxon>Monosiga</taxon>
    </lineage>
</organism>
<evidence type="ECO:0000256" key="5">
    <source>
        <dbReference type="ARBA" id="ARBA00021247"/>
    </source>
</evidence>
<feature type="compositionally biased region" description="Basic and acidic residues" evidence="10">
    <location>
        <begin position="232"/>
        <end position="243"/>
    </location>
</feature>
<dbReference type="RefSeq" id="XP_001748536.1">
    <property type="nucleotide sequence ID" value="XM_001748484.1"/>
</dbReference>
<dbReference type="GO" id="GO:0005829">
    <property type="term" value="C:cytosol"/>
    <property type="evidence" value="ECO:0000318"/>
    <property type="project" value="GO_Central"/>
</dbReference>
<evidence type="ECO:0000256" key="9">
    <source>
        <dbReference type="RuleBase" id="RU367082"/>
    </source>
</evidence>
<dbReference type="InterPro" id="IPR039733">
    <property type="entry name" value="NTAQ1"/>
</dbReference>
<keyword evidence="6 9" id="KW-0378">Hydrolase</keyword>
<evidence type="ECO:0000256" key="1">
    <source>
        <dbReference type="ARBA" id="ARBA00003923"/>
    </source>
</evidence>
<dbReference type="PANTHER" id="PTHR13035">
    <property type="entry name" value="PROTEIN N-TERMINAL GLUTAMINE AMIDOHYDROLASE"/>
    <property type="match status" value="1"/>
</dbReference>
<evidence type="ECO:0000313" key="12">
    <source>
        <dbReference type="EMBL" id="EDQ86700.1"/>
    </source>
</evidence>